<organism evidence="2">
    <name type="scientific">Streptomyces haneummycinicus</name>
    <dbReference type="NCBI Taxonomy" id="3074435"/>
    <lineage>
        <taxon>Bacteria</taxon>
        <taxon>Bacillati</taxon>
        <taxon>Actinomycetota</taxon>
        <taxon>Actinomycetes</taxon>
        <taxon>Kitasatosporales</taxon>
        <taxon>Streptomycetaceae</taxon>
        <taxon>Streptomyces</taxon>
    </lineage>
</organism>
<evidence type="ECO:0000313" key="2">
    <source>
        <dbReference type="EMBL" id="BFO20917.1"/>
    </source>
</evidence>
<proteinExistence type="predicted"/>
<evidence type="ECO:0000256" key="1">
    <source>
        <dbReference type="SAM" id="MobiDB-lite"/>
    </source>
</evidence>
<dbReference type="AlphaFoldDB" id="A0AAT9HTI3"/>
<protein>
    <submittedName>
        <fullName evidence="2">Uncharacterized protein</fullName>
    </submittedName>
</protein>
<sequence>MKLRQKTAAPDPLTAGEITRGDVFLPEPSRPPGTGAAVTPAVADMRGQRRVEHLDGIEIEDLDAVEQALAAAEQDGCDVEDEFVDHAGAECLPNRRSAPGDVHASAVGGFQRLRVGGVEAFGDEVEGGPPSIRIGAWA</sequence>
<gene>
    <name evidence="2" type="ORF">SHKM778_73050</name>
</gene>
<dbReference type="EMBL" id="AP035768">
    <property type="protein sequence ID" value="BFO20917.1"/>
    <property type="molecule type" value="Genomic_DNA"/>
</dbReference>
<reference evidence="2" key="1">
    <citation type="submission" date="2024-06" db="EMBL/GenBank/DDBJ databases">
        <authorList>
            <consortium name="consrtm"/>
            <person name="Uemura M."/>
            <person name="Terahara T."/>
        </authorList>
    </citation>
    <scope>NUCLEOTIDE SEQUENCE</scope>
    <source>
        <strain evidence="2">KM77-8</strain>
    </source>
</reference>
<reference evidence="2" key="2">
    <citation type="submission" date="2024-07" db="EMBL/GenBank/DDBJ databases">
        <title>Streptomyces haneummycinica sp. nov., a new antibiotic-producing actinobacterium isolated from marine sediment.</title>
        <authorList>
            <person name="Uemura M."/>
            <person name="Hamada M."/>
            <person name="Hirano S."/>
            <person name="Kobayashi K."/>
            <person name="Ohshiro T."/>
            <person name="Kobayashi T."/>
            <person name="Terahara T."/>
        </authorList>
    </citation>
    <scope>NUCLEOTIDE SEQUENCE</scope>
    <source>
        <strain evidence="2">KM77-8</strain>
    </source>
</reference>
<name>A0AAT9HTI3_9ACTN</name>
<accession>A0AAT9HTI3</accession>
<feature type="region of interest" description="Disordered" evidence="1">
    <location>
        <begin position="1"/>
        <end position="40"/>
    </location>
</feature>